<protein>
    <submittedName>
        <fullName evidence="10">TonB-linked outer membrane protein, SusC/RagA family</fullName>
    </submittedName>
</protein>
<dbReference type="SUPFAM" id="SSF56935">
    <property type="entry name" value="Porins"/>
    <property type="match status" value="1"/>
</dbReference>
<dbReference type="InterPro" id="IPR008969">
    <property type="entry name" value="CarboxyPept-like_regulatory"/>
</dbReference>
<dbReference type="Proteomes" id="UP000198757">
    <property type="component" value="Unassembled WGS sequence"/>
</dbReference>
<dbReference type="Gene3D" id="2.40.170.20">
    <property type="entry name" value="TonB-dependent receptor, beta-barrel domain"/>
    <property type="match status" value="1"/>
</dbReference>
<evidence type="ECO:0000256" key="6">
    <source>
        <dbReference type="ARBA" id="ARBA00023237"/>
    </source>
</evidence>
<dbReference type="InterPro" id="IPR023997">
    <property type="entry name" value="TonB-dep_OMP_SusC/RagA_CS"/>
</dbReference>
<dbReference type="STRING" id="1285928.SAMN04487894_110179"/>
<evidence type="ECO:0000256" key="8">
    <source>
        <dbReference type="SAM" id="SignalP"/>
    </source>
</evidence>
<feature type="signal peptide" evidence="8">
    <location>
        <begin position="1"/>
        <end position="23"/>
    </location>
</feature>
<dbReference type="Pfam" id="PF07715">
    <property type="entry name" value="Plug"/>
    <property type="match status" value="1"/>
</dbReference>
<keyword evidence="5 7" id="KW-0472">Membrane</keyword>
<organism evidence="10 11">
    <name type="scientific">Niabella drilacis (strain DSM 25811 / CCM 8410 / CCUG 62505 / LMG 26954 / E90)</name>
    <dbReference type="NCBI Taxonomy" id="1285928"/>
    <lineage>
        <taxon>Bacteria</taxon>
        <taxon>Pseudomonadati</taxon>
        <taxon>Bacteroidota</taxon>
        <taxon>Chitinophagia</taxon>
        <taxon>Chitinophagales</taxon>
        <taxon>Chitinophagaceae</taxon>
        <taxon>Niabella</taxon>
    </lineage>
</organism>
<evidence type="ECO:0000256" key="2">
    <source>
        <dbReference type="ARBA" id="ARBA00022448"/>
    </source>
</evidence>
<name>A0A1G6VWL1_NIADE</name>
<evidence type="ECO:0000256" key="4">
    <source>
        <dbReference type="ARBA" id="ARBA00022692"/>
    </source>
</evidence>
<dbReference type="RefSeq" id="WP_090391534.1">
    <property type="nucleotide sequence ID" value="NZ_FMZO01000010.1"/>
</dbReference>
<keyword evidence="4 7" id="KW-0812">Transmembrane</keyword>
<evidence type="ECO:0000256" key="5">
    <source>
        <dbReference type="ARBA" id="ARBA00023136"/>
    </source>
</evidence>
<keyword evidence="6 7" id="KW-0998">Cell outer membrane</keyword>
<sequence length="1065" mass="116618">MKRMIALRMAALLLLLCPLLLWAQQRQIRGSVKNESGEPVAGATILQTGTRNATASNDDGSFSLQVTGSNAELEISAVTYAPQTIAIGNNTVITITLLPDGKATMDEVVVTALGVTRAQRSLGYSTQQLEGKNLTMAKESNLIASLAGKIAGAQIVGSSAANLGGTQKIKLRGVNSLNGTGSPLLVVDGTPISNINFSSDNSNGIDLGNIGQDINSEDVENVSVLKGPAASALYGLRGQYGVIMITTKKGGRSKKATVSLNSAYTVDKVGNFLPLQNIYGVGNNQTFLKLPGGELYVNGNDESWGPKMDGTPVRMYYSFYKQDPEYGKATPFLPQPDNIKDFFVTGHNINNTISVSGGGDRSTYKLSYNNNYVKGTYPNTFLKRNNLSLNAALNVTDKLTVGTNVNYANNLARRPVQGYQGSFTGATQWFQRNIDIHRLQNYKYADGTILNWNVNPNTTSEVITNNRPSDWNNPYFDAYENLNSDSRDRLFGDVNVKYQITPELRLSGFVRGDIFAQKLSQRTAVGGRLDPGYSEGKYQNKEINYELLAEYSKKWEDFSLNVNLGGNLFNAQYSYLSGYTVGGLSSPGWYSLEASVNRPSITQRLREKSVRSVYGMVSAGYKDLLFIDGTLRNDISSALPKNNNSYIYPSLSGSFVFSELLKSNILSFGKLRASYASAGSDLDPYQILDIYTAGSIYATPSTTINTMRLPFTLRNADIKPAYANSFELGTELRFLRNRIGLDVTYYEQVNKNQILPLQISAATGFTNAIINAGRISNKGVEVTVRGTPVQSKNFQWNATLNFAKNKGSVDELYPGVNAYQLDANTYSSQTIFLYSNVKQPFGTLTGPGYKKDAATGKILLDDNNMPVQELNKNFGSVVPDFTGGFLNSFQFKQFDLNGMIDFQSGGKFFSWSQMLAVKSGQAAITAAMNDKGKNVRDPLADGGGYKIEGISQKTGEAVTAYVDARTYFRNNIGTRIYDEWLYDASYIKLREVSLGYNFSQKILEKTPVKALRLALIARNPLTIWQKAPKGLDPSELSSGSASISWIEKGELQTVRSYGINLNITF</sequence>
<evidence type="ECO:0000256" key="3">
    <source>
        <dbReference type="ARBA" id="ARBA00022452"/>
    </source>
</evidence>
<proteinExistence type="inferred from homology"/>
<evidence type="ECO:0000259" key="9">
    <source>
        <dbReference type="Pfam" id="PF07715"/>
    </source>
</evidence>
<dbReference type="Gene3D" id="2.60.40.1120">
    <property type="entry name" value="Carboxypeptidase-like, regulatory domain"/>
    <property type="match status" value="1"/>
</dbReference>
<keyword evidence="11" id="KW-1185">Reference proteome</keyword>
<keyword evidence="3 7" id="KW-1134">Transmembrane beta strand</keyword>
<keyword evidence="2 7" id="KW-0813">Transport</keyword>
<keyword evidence="8" id="KW-0732">Signal</keyword>
<gene>
    <name evidence="10" type="ORF">SAMN04487894_110179</name>
</gene>
<evidence type="ECO:0000256" key="1">
    <source>
        <dbReference type="ARBA" id="ARBA00004571"/>
    </source>
</evidence>
<feature type="domain" description="TonB-dependent receptor plug" evidence="9">
    <location>
        <begin position="119"/>
        <end position="242"/>
    </location>
</feature>
<dbReference type="Gene3D" id="2.170.130.10">
    <property type="entry name" value="TonB-dependent receptor, plug domain"/>
    <property type="match status" value="1"/>
</dbReference>
<dbReference type="NCBIfam" id="TIGR04057">
    <property type="entry name" value="SusC_RagA_signa"/>
    <property type="match status" value="1"/>
</dbReference>
<dbReference type="InterPro" id="IPR039426">
    <property type="entry name" value="TonB-dep_rcpt-like"/>
</dbReference>
<comment type="subcellular location">
    <subcellularLocation>
        <location evidence="1 7">Cell outer membrane</location>
        <topology evidence="1 7">Multi-pass membrane protein</topology>
    </subcellularLocation>
</comment>
<evidence type="ECO:0000256" key="7">
    <source>
        <dbReference type="PROSITE-ProRule" id="PRU01360"/>
    </source>
</evidence>
<dbReference type="GO" id="GO:0009279">
    <property type="term" value="C:cell outer membrane"/>
    <property type="evidence" value="ECO:0007669"/>
    <property type="project" value="UniProtKB-SubCell"/>
</dbReference>
<dbReference type="InterPro" id="IPR023996">
    <property type="entry name" value="TonB-dep_OMP_SusC/RagA"/>
</dbReference>
<dbReference type="Pfam" id="PF13715">
    <property type="entry name" value="CarbopepD_reg_2"/>
    <property type="match status" value="1"/>
</dbReference>
<comment type="similarity">
    <text evidence="7">Belongs to the TonB-dependent receptor family.</text>
</comment>
<accession>A0A1G6VWL1</accession>
<dbReference type="NCBIfam" id="TIGR04056">
    <property type="entry name" value="OMP_RagA_SusC"/>
    <property type="match status" value="1"/>
</dbReference>
<evidence type="ECO:0000313" key="10">
    <source>
        <dbReference type="EMBL" id="SDD57948.1"/>
    </source>
</evidence>
<feature type="chain" id="PRO_5011718147" evidence="8">
    <location>
        <begin position="24"/>
        <end position="1065"/>
    </location>
</feature>
<dbReference type="InterPro" id="IPR036942">
    <property type="entry name" value="Beta-barrel_TonB_sf"/>
</dbReference>
<dbReference type="EMBL" id="FMZO01000010">
    <property type="protein sequence ID" value="SDD57948.1"/>
    <property type="molecule type" value="Genomic_DNA"/>
</dbReference>
<dbReference type="AlphaFoldDB" id="A0A1G6VWL1"/>
<dbReference type="InterPro" id="IPR037066">
    <property type="entry name" value="Plug_dom_sf"/>
</dbReference>
<dbReference type="InterPro" id="IPR012910">
    <property type="entry name" value="Plug_dom"/>
</dbReference>
<reference evidence="11" key="1">
    <citation type="submission" date="2016-10" db="EMBL/GenBank/DDBJ databases">
        <authorList>
            <person name="Varghese N."/>
            <person name="Submissions S."/>
        </authorList>
    </citation>
    <scope>NUCLEOTIDE SEQUENCE [LARGE SCALE GENOMIC DNA]</scope>
    <source>
        <strain evidence="11">DSM 25811 / CCM 8410 / LMG 26954 / E90</strain>
    </source>
</reference>
<dbReference type="OrthoDB" id="9768177at2"/>
<dbReference type="PROSITE" id="PS52016">
    <property type="entry name" value="TONB_DEPENDENT_REC_3"/>
    <property type="match status" value="1"/>
</dbReference>
<evidence type="ECO:0000313" key="11">
    <source>
        <dbReference type="Proteomes" id="UP000198757"/>
    </source>
</evidence>
<dbReference type="SUPFAM" id="SSF49464">
    <property type="entry name" value="Carboxypeptidase regulatory domain-like"/>
    <property type="match status" value="1"/>
</dbReference>